<reference evidence="1 2" key="1">
    <citation type="submission" date="2023-07" db="EMBL/GenBank/DDBJ databases">
        <title>Genomic Encyclopedia of Type Strains, Phase IV (KMG-IV): sequencing the most valuable type-strain genomes for metagenomic binning, comparative biology and taxonomic classification.</title>
        <authorList>
            <person name="Goeker M."/>
        </authorList>
    </citation>
    <scope>NUCLEOTIDE SEQUENCE [LARGE SCALE GENOMIC DNA]</scope>
    <source>
        <strain evidence="1 2">DSM 19154</strain>
    </source>
</reference>
<name>A0ABT9YMS3_9BACI</name>
<sequence length="39" mass="4584">MHKYEDGKSYHLLEVSVSLFNQRKISGYKELADVNTRVK</sequence>
<protein>
    <recommendedName>
        <fullName evidence="3">Transposase</fullName>
    </recommendedName>
</protein>
<proteinExistence type="predicted"/>
<evidence type="ECO:0000313" key="2">
    <source>
        <dbReference type="Proteomes" id="UP001225034"/>
    </source>
</evidence>
<gene>
    <name evidence="1" type="ORF">J2S05_003115</name>
</gene>
<dbReference type="Proteomes" id="UP001225034">
    <property type="component" value="Unassembled WGS sequence"/>
</dbReference>
<evidence type="ECO:0008006" key="3">
    <source>
        <dbReference type="Google" id="ProtNLM"/>
    </source>
</evidence>
<dbReference type="EMBL" id="JAUSUA010000005">
    <property type="protein sequence ID" value="MDQ0208304.1"/>
    <property type="molecule type" value="Genomic_DNA"/>
</dbReference>
<evidence type="ECO:0000313" key="1">
    <source>
        <dbReference type="EMBL" id="MDQ0208304.1"/>
    </source>
</evidence>
<comment type="caution">
    <text evidence="1">The sequence shown here is derived from an EMBL/GenBank/DDBJ whole genome shotgun (WGS) entry which is preliminary data.</text>
</comment>
<accession>A0ABT9YMS3</accession>
<organism evidence="1 2">
    <name type="scientific">Alkalicoccobacillus murimartini</name>
    <dbReference type="NCBI Taxonomy" id="171685"/>
    <lineage>
        <taxon>Bacteria</taxon>
        <taxon>Bacillati</taxon>
        <taxon>Bacillota</taxon>
        <taxon>Bacilli</taxon>
        <taxon>Bacillales</taxon>
        <taxon>Bacillaceae</taxon>
        <taxon>Alkalicoccobacillus</taxon>
    </lineage>
</organism>
<keyword evidence="2" id="KW-1185">Reference proteome</keyword>